<dbReference type="CDD" id="cd07042">
    <property type="entry name" value="STAS_SulP_like_sulfate_transporter"/>
    <property type="match status" value="1"/>
</dbReference>
<evidence type="ECO:0000256" key="4">
    <source>
        <dbReference type="ARBA" id="ARBA00023136"/>
    </source>
</evidence>
<keyword evidence="2 5" id="KW-0812">Transmembrane</keyword>
<feature type="transmembrane region" description="Helical" evidence="5">
    <location>
        <begin position="77"/>
        <end position="97"/>
    </location>
</feature>
<evidence type="ECO:0000256" key="5">
    <source>
        <dbReference type="SAM" id="Phobius"/>
    </source>
</evidence>
<dbReference type="InterPro" id="IPR036513">
    <property type="entry name" value="STAS_dom_sf"/>
</dbReference>
<dbReference type="GO" id="GO:0016020">
    <property type="term" value="C:membrane"/>
    <property type="evidence" value="ECO:0007669"/>
    <property type="project" value="UniProtKB-SubCell"/>
</dbReference>
<feature type="domain" description="STAS" evidence="6">
    <location>
        <begin position="430"/>
        <end position="520"/>
    </location>
</feature>
<feature type="transmembrane region" description="Helical" evidence="5">
    <location>
        <begin position="381"/>
        <end position="398"/>
    </location>
</feature>
<feature type="transmembrane region" description="Helical" evidence="5">
    <location>
        <begin position="249"/>
        <end position="270"/>
    </location>
</feature>
<evidence type="ECO:0000259" key="6">
    <source>
        <dbReference type="PROSITE" id="PS50801"/>
    </source>
</evidence>
<evidence type="ECO:0000256" key="3">
    <source>
        <dbReference type="ARBA" id="ARBA00022989"/>
    </source>
</evidence>
<accession>A0A445DXG5</accession>
<dbReference type="AlphaFoldDB" id="A0A445DXG5"/>
<dbReference type="InterPro" id="IPR011547">
    <property type="entry name" value="SLC26A/SulP_dom"/>
</dbReference>
<dbReference type="Gene3D" id="3.30.750.24">
    <property type="entry name" value="STAS domain"/>
    <property type="match status" value="1"/>
</dbReference>
<comment type="subcellular location">
    <subcellularLocation>
        <location evidence="1">Membrane</location>
        <topology evidence="1">Multi-pass membrane protein</topology>
    </subcellularLocation>
</comment>
<dbReference type="STRING" id="3818.A0A445DXG5"/>
<feature type="transmembrane region" description="Helical" evidence="5">
    <location>
        <begin position="149"/>
        <end position="174"/>
    </location>
</feature>
<keyword evidence="8" id="KW-1185">Reference proteome</keyword>
<feature type="transmembrane region" description="Helical" evidence="5">
    <location>
        <begin position="404"/>
        <end position="427"/>
    </location>
</feature>
<comment type="caution">
    <text evidence="7">The sequence shown here is derived from an EMBL/GenBank/DDBJ whole genome shotgun (WGS) entry which is preliminary data.</text>
</comment>
<proteinExistence type="predicted"/>
<keyword evidence="3 5" id="KW-1133">Transmembrane helix</keyword>
<keyword evidence="4 5" id="KW-0472">Membrane</keyword>
<dbReference type="InterPro" id="IPR001902">
    <property type="entry name" value="SLC26A/SulP_fam"/>
</dbReference>
<protein>
    <recommendedName>
        <fullName evidence="6">STAS domain-containing protein</fullName>
    </recommendedName>
</protein>
<sequence>MRMMDYSNCYPEDPHAVNFAGQRGFLKVLKSGFKETLFPDDPFREIKKEEKPLFRAIKWLQYLVPIFQWLPTYTWRLFISDFFAGITATSIAVPQAISYAKLADLHPIIGLYTCFVPPIVHLSVGPIASASLLISQTISTVVRPEEDPILYLHLVLTTTFVAGLFQTCLGFLRLGILVDLLSHSTITGFMGGAAVMLTLQQLKGIFGLKHFAHKTGVTTIRWETTVMGLFFLAYLQFTKHQRNRNRKLFWLSAMAPMTTVIVGAVFTYLVNGKRHGIQTVGHLSRGINPLTIKYLKFDSKYLAPVLRAGFITGILSMAEGIAIGRSFAVVENTPHDGNKEMIAFGLMNMCGSVTSCYLTTGPFSKTAVNYIAGCKTAMSNLVQAFLVALTLEFLAPLFGYTPLVVLSAIIISAVLGFLNYAEVVHLYKVDKIMRYIRCEEDTTGITVEQIILDLSGVTSIDTTSLEGLWETNKTIENNGMQLSFVNPRIEVLEKMVAAKFVSRVGKESFFLTVEDAVKASQIALRKSRASNSEDGVRGTTIHQSAVDSC</sequence>
<feature type="transmembrane region" description="Helical" evidence="5">
    <location>
        <begin position="109"/>
        <end position="128"/>
    </location>
</feature>
<dbReference type="Proteomes" id="UP000289738">
    <property type="component" value="Chromosome A03"/>
</dbReference>
<gene>
    <name evidence="7" type="ORF">Ahy_A03g014344</name>
</gene>
<dbReference type="Pfam" id="PF00916">
    <property type="entry name" value="Sulfate_transp"/>
    <property type="match status" value="1"/>
</dbReference>
<organism evidence="7 8">
    <name type="scientific">Arachis hypogaea</name>
    <name type="common">Peanut</name>
    <dbReference type="NCBI Taxonomy" id="3818"/>
    <lineage>
        <taxon>Eukaryota</taxon>
        <taxon>Viridiplantae</taxon>
        <taxon>Streptophyta</taxon>
        <taxon>Embryophyta</taxon>
        <taxon>Tracheophyta</taxon>
        <taxon>Spermatophyta</taxon>
        <taxon>Magnoliopsida</taxon>
        <taxon>eudicotyledons</taxon>
        <taxon>Gunneridae</taxon>
        <taxon>Pentapetalae</taxon>
        <taxon>rosids</taxon>
        <taxon>fabids</taxon>
        <taxon>Fabales</taxon>
        <taxon>Fabaceae</taxon>
        <taxon>Papilionoideae</taxon>
        <taxon>50 kb inversion clade</taxon>
        <taxon>dalbergioids sensu lato</taxon>
        <taxon>Dalbergieae</taxon>
        <taxon>Pterocarpus clade</taxon>
        <taxon>Arachis</taxon>
    </lineage>
</organism>
<dbReference type="GO" id="GO:0055085">
    <property type="term" value="P:transmembrane transport"/>
    <property type="evidence" value="ECO:0007669"/>
    <property type="project" value="InterPro"/>
</dbReference>
<evidence type="ECO:0000256" key="2">
    <source>
        <dbReference type="ARBA" id="ARBA00022692"/>
    </source>
</evidence>
<dbReference type="PANTHER" id="PTHR11814">
    <property type="entry name" value="SULFATE TRANSPORTER"/>
    <property type="match status" value="1"/>
</dbReference>
<dbReference type="EMBL" id="SDMP01000003">
    <property type="protein sequence ID" value="RYR67890.1"/>
    <property type="molecule type" value="Genomic_DNA"/>
</dbReference>
<evidence type="ECO:0000256" key="1">
    <source>
        <dbReference type="ARBA" id="ARBA00004141"/>
    </source>
</evidence>
<dbReference type="PROSITE" id="PS50801">
    <property type="entry name" value="STAS"/>
    <property type="match status" value="1"/>
</dbReference>
<reference evidence="7 8" key="1">
    <citation type="submission" date="2019-01" db="EMBL/GenBank/DDBJ databases">
        <title>Sequencing of cultivated peanut Arachis hypogaea provides insights into genome evolution and oil improvement.</title>
        <authorList>
            <person name="Chen X."/>
        </authorList>
    </citation>
    <scope>NUCLEOTIDE SEQUENCE [LARGE SCALE GENOMIC DNA]</scope>
    <source>
        <strain evidence="8">cv. Fuhuasheng</strain>
        <tissue evidence="7">Leaves</tissue>
    </source>
</reference>
<feature type="transmembrane region" description="Helical" evidence="5">
    <location>
        <begin position="220"/>
        <end position="237"/>
    </location>
</feature>
<feature type="transmembrane region" description="Helical" evidence="5">
    <location>
        <begin position="341"/>
        <end position="360"/>
    </location>
</feature>
<feature type="transmembrane region" description="Helical" evidence="5">
    <location>
        <begin position="180"/>
        <end position="199"/>
    </location>
</feature>
<evidence type="ECO:0000313" key="7">
    <source>
        <dbReference type="EMBL" id="RYR67890.1"/>
    </source>
</evidence>
<evidence type="ECO:0000313" key="8">
    <source>
        <dbReference type="Proteomes" id="UP000289738"/>
    </source>
</evidence>
<dbReference type="InterPro" id="IPR002645">
    <property type="entry name" value="STAS_dom"/>
</dbReference>
<dbReference type="SUPFAM" id="SSF52091">
    <property type="entry name" value="SpoIIaa-like"/>
    <property type="match status" value="1"/>
</dbReference>
<name>A0A445DXG5_ARAHY</name>